<dbReference type="Pfam" id="PF00995">
    <property type="entry name" value="Sec1"/>
    <property type="match status" value="1"/>
</dbReference>
<name>A0A6G3ME17_HENSL</name>
<reference evidence="2" key="1">
    <citation type="submission" date="2018-11" db="EMBL/GenBank/DDBJ databases">
        <title>Henneguya salminicola genome and transcriptome.</title>
        <authorList>
            <person name="Yahalomi D."/>
            <person name="Atkinson S.D."/>
            <person name="Neuhof M."/>
            <person name="Chang E.S."/>
            <person name="Philippe H."/>
            <person name="Cartwright P."/>
            <person name="Bartholomew J.L."/>
            <person name="Huchon D."/>
        </authorList>
    </citation>
    <scope>NUCLEOTIDE SEQUENCE</scope>
    <source>
        <strain evidence="2">Hz1</strain>
        <tissue evidence="2">Whole</tissue>
    </source>
</reference>
<dbReference type="InterPro" id="IPR043155">
    <property type="entry name" value="VPS33_dom3b"/>
</dbReference>
<protein>
    <submittedName>
        <fullName evidence="2">Vacuolar protein sorting-associated protein 33A (Trinotate prediction)</fullName>
    </submittedName>
</protein>
<dbReference type="AlphaFoldDB" id="A0A6G3ME17"/>
<organism evidence="2">
    <name type="scientific">Henneguya salminicola</name>
    <name type="common">Myxosporean</name>
    <dbReference type="NCBI Taxonomy" id="69463"/>
    <lineage>
        <taxon>Eukaryota</taxon>
        <taxon>Metazoa</taxon>
        <taxon>Cnidaria</taxon>
        <taxon>Myxozoa</taxon>
        <taxon>Myxosporea</taxon>
        <taxon>Bivalvulida</taxon>
        <taxon>Platysporina</taxon>
        <taxon>Myxobolidae</taxon>
        <taxon>Henneguya</taxon>
    </lineage>
</organism>
<dbReference type="InterPro" id="IPR027482">
    <property type="entry name" value="Sec1-like_dom2"/>
</dbReference>
<proteinExistence type="inferred from homology"/>
<accession>A0A6G3ME17</accession>
<dbReference type="GO" id="GO:0016192">
    <property type="term" value="P:vesicle-mediated transport"/>
    <property type="evidence" value="ECO:0007669"/>
    <property type="project" value="InterPro"/>
</dbReference>
<sequence>MENSDLYMNFLLDEDISVIKEIVNCLVTLQSMFGFFPLIKGKGTIAKKVVDILLQKNKSQESSRNLGESQISTLIIIDRSCDLMTPLLTELTYEGLLRSTFDISACKLTLPSSEDQDKKQENRSLLLNSSSEFYASLRYLMFHEAIKNIRQSATKFKEEFDQFMKTKNVTDLKKAVSNYPVLKQKKHDIHLNMEIAEKVAARVHTNIFETIVFTEQEFYLENFVDKPHPIIDQLVGSLYSIKDVVRLMCIQSIVRGGLSQKVYEYYCNALTQGYGYLTLNLILNLEKLGLMKFQWDSNKNRNFIELSKNFKLTNPKTAVANIFSISEFKFLSLLHSLIMQINQIFYA</sequence>
<dbReference type="EMBL" id="GHBP01000303">
    <property type="protein sequence ID" value="NDJ92239.1"/>
    <property type="molecule type" value="Transcribed_RNA"/>
</dbReference>
<evidence type="ECO:0000256" key="1">
    <source>
        <dbReference type="ARBA" id="ARBA00009884"/>
    </source>
</evidence>
<dbReference type="Gene3D" id="3.40.50.1910">
    <property type="match status" value="1"/>
</dbReference>
<dbReference type="InterPro" id="IPR036045">
    <property type="entry name" value="Sec1-like_sf"/>
</dbReference>
<dbReference type="SUPFAM" id="SSF56815">
    <property type="entry name" value="Sec1/munc18-like (SM) proteins"/>
    <property type="match status" value="1"/>
</dbReference>
<comment type="similarity">
    <text evidence="1">Belongs to the STXBP/unc-18/SEC1 family.</text>
</comment>
<evidence type="ECO:0000313" key="2">
    <source>
        <dbReference type="EMBL" id="NDJ92239.1"/>
    </source>
</evidence>
<dbReference type="PANTHER" id="PTHR11679">
    <property type="entry name" value="VESICLE PROTEIN SORTING-ASSOCIATED"/>
    <property type="match status" value="1"/>
</dbReference>
<dbReference type="InterPro" id="IPR001619">
    <property type="entry name" value="Sec1-like"/>
</dbReference>
<dbReference type="Gene3D" id="1.25.40.850">
    <property type="match status" value="1"/>
</dbReference>